<dbReference type="OrthoDB" id="2687452at2759"/>
<dbReference type="InterPro" id="IPR036236">
    <property type="entry name" value="Znf_C2H2_sf"/>
</dbReference>
<keyword evidence="4" id="KW-0862">Zinc</keyword>
<evidence type="ECO:0000256" key="5">
    <source>
        <dbReference type="PROSITE-ProRule" id="PRU00042"/>
    </source>
</evidence>
<keyword evidence="1" id="KW-0479">Metal-binding</keyword>
<dbReference type="InterPro" id="IPR013087">
    <property type="entry name" value="Znf_C2H2_type"/>
</dbReference>
<keyword evidence="3 5" id="KW-0863">Zinc-finger</keyword>
<name>A0A6A7A522_9PLEO</name>
<evidence type="ECO:0000256" key="6">
    <source>
        <dbReference type="SAM" id="MobiDB-lite"/>
    </source>
</evidence>
<evidence type="ECO:0000313" key="8">
    <source>
        <dbReference type="EMBL" id="KAF2828400.1"/>
    </source>
</evidence>
<feature type="domain" description="C2H2-type" evidence="7">
    <location>
        <begin position="172"/>
        <end position="199"/>
    </location>
</feature>
<dbReference type="EMBL" id="MU006222">
    <property type="protein sequence ID" value="KAF2828400.1"/>
    <property type="molecule type" value="Genomic_DNA"/>
</dbReference>
<evidence type="ECO:0000313" key="9">
    <source>
        <dbReference type="Proteomes" id="UP000799424"/>
    </source>
</evidence>
<keyword evidence="2" id="KW-0677">Repeat</keyword>
<organism evidence="8 9">
    <name type="scientific">Ophiobolus disseminans</name>
    <dbReference type="NCBI Taxonomy" id="1469910"/>
    <lineage>
        <taxon>Eukaryota</taxon>
        <taxon>Fungi</taxon>
        <taxon>Dikarya</taxon>
        <taxon>Ascomycota</taxon>
        <taxon>Pezizomycotina</taxon>
        <taxon>Dothideomycetes</taxon>
        <taxon>Pleosporomycetidae</taxon>
        <taxon>Pleosporales</taxon>
        <taxon>Pleosporineae</taxon>
        <taxon>Phaeosphaeriaceae</taxon>
        <taxon>Ophiobolus</taxon>
    </lineage>
</organism>
<feature type="region of interest" description="Disordered" evidence="6">
    <location>
        <begin position="17"/>
        <end position="36"/>
    </location>
</feature>
<feature type="compositionally biased region" description="Polar residues" evidence="6">
    <location>
        <begin position="25"/>
        <end position="36"/>
    </location>
</feature>
<dbReference type="PROSITE" id="PS50157">
    <property type="entry name" value="ZINC_FINGER_C2H2_2"/>
    <property type="match status" value="3"/>
</dbReference>
<dbReference type="PROSITE" id="PS00028">
    <property type="entry name" value="ZINC_FINGER_C2H2_1"/>
    <property type="match status" value="4"/>
</dbReference>
<sequence length="347" mass="39594">MALHLAALIHLSREESQEQHRYQSMPASATFPSQDQPLDSLRGIEADVATLADSKLNTDSQVWWAAPAMLKHLAAIGPTVRSPFTTSQETSMFLGAAIATPDLDFVLDNLNSDFNQATFQHRCLPEVPELHDAYPEFSSISYDASSSLGKHHTRMLPISTSWKPSPKPLETIACDRCKTTFQRRSDMRRHLKKHEIQNLICPAPGCLRRFYRQDKLEDHLNRLHKRSDIATTLSRSDSPYNWSTAGIIGPPVESFKCDYCPATFPSHLNRARHTRNHGPRPHQCDKCSKDFIFRKDLLRHENVHTEERNSFFCSVAGCKRNVGGKGFTRRDHLLRHESRVHWESQSM</sequence>
<dbReference type="PANTHER" id="PTHR24379">
    <property type="entry name" value="KRAB AND ZINC FINGER DOMAIN-CONTAINING"/>
    <property type="match status" value="1"/>
</dbReference>
<gene>
    <name evidence="8" type="ORF">CC86DRAFT_454217</name>
</gene>
<dbReference type="AlphaFoldDB" id="A0A6A7A522"/>
<dbReference type="GO" id="GO:0000981">
    <property type="term" value="F:DNA-binding transcription factor activity, RNA polymerase II-specific"/>
    <property type="evidence" value="ECO:0007669"/>
    <property type="project" value="TreeGrafter"/>
</dbReference>
<reference evidence="8" key="1">
    <citation type="journal article" date="2020" name="Stud. Mycol.">
        <title>101 Dothideomycetes genomes: a test case for predicting lifestyles and emergence of pathogens.</title>
        <authorList>
            <person name="Haridas S."/>
            <person name="Albert R."/>
            <person name="Binder M."/>
            <person name="Bloem J."/>
            <person name="Labutti K."/>
            <person name="Salamov A."/>
            <person name="Andreopoulos B."/>
            <person name="Baker S."/>
            <person name="Barry K."/>
            <person name="Bills G."/>
            <person name="Bluhm B."/>
            <person name="Cannon C."/>
            <person name="Castanera R."/>
            <person name="Culley D."/>
            <person name="Daum C."/>
            <person name="Ezra D."/>
            <person name="Gonzalez J."/>
            <person name="Henrissat B."/>
            <person name="Kuo A."/>
            <person name="Liang C."/>
            <person name="Lipzen A."/>
            <person name="Lutzoni F."/>
            <person name="Magnuson J."/>
            <person name="Mondo S."/>
            <person name="Nolan M."/>
            <person name="Ohm R."/>
            <person name="Pangilinan J."/>
            <person name="Park H.-J."/>
            <person name="Ramirez L."/>
            <person name="Alfaro M."/>
            <person name="Sun H."/>
            <person name="Tritt A."/>
            <person name="Yoshinaga Y."/>
            <person name="Zwiers L.-H."/>
            <person name="Turgeon B."/>
            <person name="Goodwin S."/>
            <person name="Spatafora J."/>
            <person name="Crous P."/>
            <person name="Grigoriev I."/>
        </authorList>
    </citation>
    <scope>NUCLEOTIDE SEQUENCE</scope>
    <source>
        <strain evidence="8">CBS 113818</strain>
    </source>
</reference>
<evidence type="ECO:0000256" key="3">
    <source>
        <dbReference type="ARBA" id="ARBA00022771"/>
    </source>
</evidence>
<dbReference type="GO" id="GO:0008270">
    <property type="term" value="F:zinc ion binding"/>
    <property type="evidence" value="ECO:0007669"/>
    <property type="project" value="UniProtKB-KW"/>
</dbReference>
<accession>A0A6A7A522</accession>
<dbReference type="Proteomes" id="UP000799424">
    <property type="component" value="Unassembled WGS sequence"/>
</dbReference>
<evidence type="ECO:0000256" key="4">
    <source>
        <dbReference type="ARBA" id="ARBA00022833"/>
    </source>
</evidence>
<dbReference type="PANTHER" id="PTHR24379:SF127">
    <property type="entry name" value="BLOODY FINGERS-RELATED"/>
    <property type="match status" value="1"/>
</dbReference>
<feature type="domain" description="C2H2-type" evidence="7">
    <location>
        <begin position="282"/>
        <end position="309"/>
    </location>
</feature>
<dbReference type="Pfam" id="PF00096">
    <property type="entry name" value="zf-C2H2"/>
    <property type="match status" value="2"/>
</dbReference>
<evidence type="ECO:0000259" key="7">
    <source>
        <dbReference type="PROSITE" id="PS50157"/>
    </source>
</evidence>
<dbReference type="SMART" id="SM00355">
    <property type="entry name" value="ZnF_C2H2"/>
    <property type="match status" value="5"/>
</dbReference>
<proteinExistence type="predicted"/>
<dbReference type="Gene3D" id="3.30.160.60">
    <property type="entry name" value="Classic Zinc Finger"/>
    <property type="match status" value="2"/>
</dbReference>
<evidence type="ECO:0000256" key="1">
    <source>
        <dbReference type="ARBA" id="ARBA00022723"/>
    </source>
</evidence>
<evidence type="ECO:0000256" key="2">
    <source>
        <dbReference type="ARBA" id="ARBA00022737"/>
    </source>
</evidence>
<keyword evidence="9" id="KW-1185">Reference proteome</keyword>
<feature type="domain" description="C2H2-type" evidence="7">
    <location>
        <begin position="255"/>
        <end position="277"/>
    </location>
</feature>
<dbReference type="SUPFAM" id="SSF57667">
    <property type="entry name" value="beta-beta-alpha zinc fingers"/>
    <property type="match status" value="1"/>
</dbReference>
<dbReference type="GO" id="GO:0000977">
    <property type="term" value="F:RNA polymerase II transcription regulatory region sequence-specific DNA binding"/>
    <property type="evidence" value="ECO:0007669"/>
    <property type="project" value="TreeGrafter"/>
</dbReference>
<protein>
    <recommendedName>
        <fullName evidence="7">C2H2-type domain-containing protein</fullName>
    </recommendedName>
</protein>
<dbReference type="GO" id="GO:0005634">
    <property type="term" value="C:nucleus"/>
    <property type="evidence" value="ECO:0007669"/>
    <property type="project" value="TreeGrafter"/>
</dbReference>